<reference evidence="2" key="1">
    <citation type="submission" date="2021-06" db="EMBL/GenBank/DDBJ databases">
        <authorList>
            <person name="Nardi T."/>
            <person name="Nardi T."/>
        </authorList>
    </citation>
    <scope>NUCLEOTIDE SEQUENCE</scope>
</reference>
<accession>A0A8S4C1I4</accession>
<gene>
    <name evidence="2" type="ORF">MHYMCMPASI_00454</name>
</gene>
<dbReference type="SUPFAM" id="SSF69318">
    <property type="entry name" value="Integrin alpha N-terminal domain"/>
    <property type="match status" value="1"/>
</dbReference>
<dbReference type="EMBL" id="CAJVAF010000203">
    <property type="protein sequence ID" value="CAG7591595.1"/>
    <property type="molecule type" value="Genomic_DNA"/>
</dbReference>
<comment type="caution">
    <text evidence="2">The sequence shown here is derived from an EMBL/GenBank/DDBJ whole genome shotgun (WGS) entry which is preliminary data.</text>
</comment>
<protein>
    <submittedName>
        <fullName evidence="2">VCBS repeat containing protein</fullName>
    </submittedName>
</protein>
<evidence type="ECO:0000256" key="1">
    <source>
        <dbReference type="ARBA" id="ARBA00022729"/>
    </source>
</evidence>
<dbReference type="Gene3D" id="2.30.30.100">
    <property type="match status" value="1"/>
</dbReference>
<evidence type="ECO:0000313" key="2">
    <source>
        <dbReference type="EMBL" id="CAG7591595.1"/>
    </source>
</evidence>
<proteinExistence type="predicted"/>
<dbReference type="InterPro" id="IPR028994">
    <property type="entry name" value="Integrin_alpha_N"/>
</dbReference>
<keyword evidence="3" id="KW-1185">Reference proteome</keyword>
<feature type="non-terminal residue" evidence="2">
    <location>
        <position position="1"/>
    </location>
</feature>
<dbReference type="Proteomes" id="UP000837675">
    <property type="component" value="Unassembled WGS sequence"/>
</dbReference>
<dbReference type="AlphaFoldDB" id="A0A8S4C1I4"/>
<name>A0A8S4C1I4_9ACAR</name>
<organism evidence="2 3">
    <name type="scientific">Hyalomma marginatum</name>
    <dbReference type="NCBI Taxonomy" id="34627"/>
    <lineage>
        <taxon>Eukaryota</taxon>
        <taxon>Metazoa</taxon>
        <taxon>Ecdysozoa</taxon>
        <taxon>Arthropoda</taxon>
        <taxon>Chelicerata</taxon>
        <taxon>Arachnida</taxon>
        <taxon>Acari</taxon>
        <taxon>Parasitiformes</taxon>
        <taxon>Ixodida</taxon>
        <taxon>Ixodoidea</taxon>
        <taxon>Ixodidae</taxon>
        <taxon>Hyalomminae</taxon>
        <taxon>Hyalomma</taxon>
    </lineage>
</organism>
<dbReference type="Pfam" id="PF13517">
    <property type="entry name" value="FG-GAP_3"/>
    <property type="match status" value="1"/>
</dbReference>
<dbReference type="InterPro" id="IPR013517">
    <property type="entry name" value="FG-GAP"/>
</dbReference>
<keyword evidence="1" id="KW-0732">Signal</keyword>
<sequence length="115" mass="12281">VTSSIGVSILIGNGDGTFQAPMNYSAAEIVSHSFASGLTIGDFNKDGKPDLATINWSITSILLNITVWPTTTTEPTTTTTSLCTRLSEVKEHIFGSLKLVGHIKVNIYSKYGFGL</sequence>
<evidence type="ECO:0000313" key="3">
    <source>
        <dbReference type="Proteomes" id="UP000837675"/>
    </source>
</evidence>